<protein>
    <submittedName>
        <fullName evidence="1">Uncharacterized protein</fullName>
    </submittedName>
</protein>
<comment type="caution">
    <text evidence="1">The sequence shown here is derived from an EMBL/GenBank/DDBJ whole genome shotgun (WGS) entry which is preliminary data.</text>
</comment>
<sequence length="210" mass="24779">MKRYEKISFNPKILIGSLLQSGSTTSTSLASSLLNGDSEDIFGKTRIDERKKRVEEITPKKPPRSRLHEDYTQPRRMNFISKPTIVEPVLVQLDSHTLNISPILKKSESSTSKEEIVSDTSEYELDSIWKLDKERSNEGTTKERERNQNKICTKQEIRRTIKKRIEKLRKGHRRRVTLWRAVPYYCYRWGMTEEELLDDVEHNKYICFTK</sequence>
<gene>
    <name evidence="1" type="ORF">ENUP19_0253G0048</name>
</gene>
<keyword evidence="2" id="KW-1185">Reference proteome</keyword>
<dbReference type="EMBL" id="BAAFRS010000253">
    <property type="protein sequence ID" value="GAB1225496.1"/>
    <property type="molecule type" value="Genomic_DNA"/>
</dbReference>
<dbReference type="Proteomes" id="UP001628156">
    <property type="component" value="Unassembled WGS sequence"/>
</dbReference>
<reference evidence="1 2" key="1">
    <citation type="journal article" date="2019" name="PLoS Negl. Trop. Dis.">
        <title>Whole genome sequencing of Entamoeba nuttalli reveals mammalian host-related molecular signatures and a novel octapeptide-repeat surface protein.</title>
        <authorList>
            <person name="Tanaka M."/>
            <person name="Makiuchi T."/>
            <person name="Komiyama T."/>
            <person name="Shiina T."/>
            <person name="Osaki K."/>
            <person name="Tachibana H."/>
        </authorList>
    </citation>
    <scope>NUCLEOTIDE SEQUENCE [LARGE SCALE GENOMIC DNA]</scope>
    <source>
        <strain evidence="1 2">P19-061405</strain>
    </source>
</reference>
<evidence type="ECO:0000313" key="1">
    <source>
        <dbReference type="EMBL" id="GAB1225496.1"/>
    </source>
</evidence>
<accession>A0ABQ0DRL2</accession>
<proteinExistence type="predicted"/>
<organism evidence="1 2">
    <name type="scientific">Entamoeba nuttalli</name>
    <dbReference type="NCBI Taxonomy" id="412467"/>
    <lineage>
        <taxon>Eukaryota</taxon>
        <taxon>Amoebozoa</taxon>
        <taxon>Evosea</taxon>
        <taxon>Archamoebae</taxon>
        <taxon>Mastigamoebida</taxon>
        <taxon>Entamoebidae</taxon>
        <taxon>Entamoeba</taxon>
    </lineage>
</organism>
<name>A0ABQ0DRL2_9EUKA</name>
<evidence type="ECO:0000313" key="2">
    <source>
        <dbReference type="Proteomes" id="UP001628156"/>
    </source>
</evidence>